<gene>
    <name evidence="1" type="ORF">DCS_05898</name>
</gene>
<dbReference type="InParanoid" id="A0A151GA35"/>
<comment type="caution">
    <text evidence="1">The sequence shown here is derived from an EMBL/GenBank/DDBJ whole genome shotgun (WGS) entry which is preliminary data.</text>
</comment>
<sequence>MPLCYGAFKRPGREAWFRRYFGRVPASEQEFMLWIGERAMLGRTLATQAVRVAALIVAELA</sequence>
<accession>A0A151GA35</accession>
<evidence type="ECO:0000313" key="1">
    <source>
        <dbReference type="EMBL" id="KYK53949.1"/>
    </source>
</evidence>
<dbReference type="RefSeq" id="XP_040653301.1">
    <property type="nucleotide sequence ID" value="XM_040803197.1"/>
</dbReference>
<evidence type="ECO:0000313" key="2">
    <source>
        <dbReference type="Proteomes" id="UP000076580"/>
    </source>
</evidence>
<protein>
    <submittedName>
        <fullName evidence="1">Uncharacterized protein</fullName>
    </submittedName>
</protein>
<name>A0A151GA35_DRECN</name>
<dbReference type="EMBL" id="LAYC01000003">
    <property type="protein sequence ID" value="KYK53949.1"/>
    <property type="molecule type" value="Genomic_DNA"/>
</dbReference>
<dbReference type="Proteomes" id="UP000076580">
    <property type="component" value="Chromosome 03"/>
</dbReference>
<reference evidence="1 2" key="1">
    <citation type="journal article" date="2016" name="Sci. Rep.">
        <title>Insights into Adaptations to a Near-Obligate Nematode Endoparasitic Lifestyle from the Finished Genome of Drechmeria coniospora.</title>
        <authorList>
            <person name="Zhang L."/>
            <person name="Zhou Z."/>
            <person name="Guo Q."/>
            <person name="Fokkens L."/>
            <person name="Miskei M."/>
            <person name="Pocsi I."/>
            <person name="Zhang W."/>
            <person name="Chen M."/>
            <person name="Wang L."/>
            <person name="Sun Y."/>
            <person name="Donzelli B.G."/>
            <person name="Gibson D.M."/>
            <person name="Nelson D.R."/>
            <person name="Luo J.G."/>
            <person name="Rep M."/>
            <person name="Liu H."/>
            <person name="Yang S."/>
            <person name="Wang J."/>
            <person name="Krasnoff S.B."/>
            <person name="Xu Y."/>
            <person name="Molnar I."/>
            <person name="Lin M."/>
        </authorList>
    </citation>
    <scope>NUCLEOTIDE SEQUENCE [LARGE SCALE GENOMIC DNA]</scope>
    <source>
        <strain evidence="1 2">ARSEF 6962</strain>
    </source>
</reference>
<proteinExistence type="predicted"/>
<keyword evidence="2" id="KW-1185">Reference proteome</keyword>
<dbReference type="GeneID" id="63718541"/>
<organism evidence="1 2">
    <name type="scientific">Drechmeria coniospora</name>
    <name type="common">Nematophagous fungus</name>
    <name type="synonym">Meria coniospora</name>
    <dbReference type="NCBI Taxonomy" id="98403"/>
    <lineage>
        <taxon>Eukaryota</taxon>
        <taxon>Fungi</taxon>
        <taxon>Dikarya</taxon>
        <taxon>Ascomycota</taxon>
        <taxon>Pezizomycotina</taxon>
        <taxon>Sordariomycetes</taxon>
        <taxon>Hypocreomycetidae</taxon>
        <taxon>Hypocreales</taxon>
        <taxon>Ophiocordycipitaceae</taxon>
        <taxon>Drechmeria</taxon>
    </lineage>
</organism>
<dbReference type="AlphaFoldDB" id="A0A151GA35"/>